<feature type="region of interest" description="Disordered" evidence="1">
    <location>
        <begin position="387"/>
        <end position="406"/>
    </location>
</feature>
<name>A0AA43TYZ3_9LECA</name>
<evidence type="ECO:0000256" key="2">
    <source>
        <dbReference type="SAM" id="Phobius"/>
    </source>
</evidence>
<reference evidence="3" key="1">
    <citation type="journal article" date="2023" name="Genome Biol. Evol.">
        <title>First Whole Genome Sequence and Flow Cytometry Genome Size Data for the Lichen-Forming Fungus Ramalina farinacea (Ascomycota).</title>
        <authorList>
            <person name="Llewellyn T."/>
            <person name="Mian S."/>
            <person name="Hill R."/>
            <person name="Leitch I.J."/>
            <person name="Gaya E."/>
        </authorList>
    </citation>
    <scope>NUCLEOTIDE SEQUENCE</scope>
    <source>
        <strain evidence="3">LIQ254RAFAR</strain>
    </source>
</reference>
<comment type="caution">
    <text evidence="3">The sequence shown here is derived from an EMBL/GenBank/DDBJ whole genome shotgun (WGS) entry which is preliminary data.</text>
</comment>
<protein>
    <recommendedName>
        <fullName evidence="5">Fucose-specific lectin</fullName>
    </recommendedName>
</protein>
<evidence type="ECO:0000313" key="4">
    <source>
        <dbReference type="Proteomes" id="UP001161017"/>
    </source>
</evidence>
<keyword evidence="2" id="KW-0472">Membrane</keyword>
<proteinExistence type="predicted"/>
<accession>A0AA43TYZ3</accession>
<dbReference type="Proteomes" id="UP001161017">
    <property type="component" value="Unassembled WGS sequence"/>
</dbReference>
<dbReference type="AlphaFoldDB" id="A0AA43TYZ3"/>
<sequence length="466" mass="51169">MLDTTEEAPPEYGADTIKVDPLACPPEYINKEALPDKIKGEHDLQLRVHGPALHDLDGGTGGRRPNYKRKRWIWPALLVFLFLCVGVPLIVHYSKREKEDSFAYDQALPSSSLAVTTGSFNNEDQLYFNFFQLAEGSLQCALYMKKSWNVCTVASDAKIGTGIAHVIKEQTSQFMSTSLFYVSAGTLRERRSSNGPGGWDSVTVGEESWTSIDPKAKPMSSSDMQLAAGYSALDNEFESGTAICPGAAQGTAWVFYRPDDNSSLVQEWVWDGAADQWHAGSTFEGIVSGSSLVTLVTSPFPQTRPIPTMRWLYGIGEDGRLLEWYCRDCCVNTTGLWQKSNQTYLLPQSDPSNLSLAGRVLNSIRIIYYRGNRGSISALWSSKRQLPDENVSEGTPTPGFSGLWDPDQPSQIVGTFIAPGDRFACSDGEAGLKEMRCLQPWPGGRVKTINDTTGAEMLDVPTADAV</sequence>
<dbReference type="EMBL" id="JAPUFD010000022">
    <property type="protein sequence ID" value="MDI1492914.1"/>
    <property type="molecule type" value="Genomic_DNA"/>
</dbReference>
<gene>
    <name evidence="3" type="ORF">OHK93_004697</name>
</gene>
<organism evidence="3 4">
    <name type="scientific">Ramalina farinacea</name>
    <dbReference type="NCBI Taxonomy" id="258253"/>
    <lineage>
        <taxon>Eukaryota</taxon>
        <taxon>Fungi</taxon>
        <taxon>Dikarya</taxon>
        <taxon>Ascomycota</taxon>
        <taxon>Pezizomycotina</taxon>
        <taxon>Lecanoromycetes</taxon>
        <taxon>OSLEUM clade</taxon>
        <taxon>Lecanoromycetidae</taxon>
        <taxon>Lecanorales</taxon>
        <taxon>Lecanorineae</taxon>
        <taxon>Ramalinaceae</taxon>
        <taxon>Ramalina</taxon>
    </lineage>
</organism>
<evidence type="ECO:0008006" key="5">
    <source>
        <dbReference type="Google" id="ProtNLM"/>
    </source>
</evidence>
<dbReference type="SUPFAM" id="SSF89372">
    <property type="entry name" value="Fucose-specific lectin"/>
    <property type="match status" value="1"/>
</dbReference>
<keyword evidence="2" id="KW-0812">Transmembrane</keyword>
<keyword evidence="2" id="KW-1133">Transmembrane helix</keyword>
<evidence type="ECO:0000256" key="1">
    <source>
        <dbReference type="SAM" id="MobiDB-lite"/>
    </source>
</evidence>
<dbReference type="Gene3D" id="2.120.10.70">
    <property type="entry name" value="Fucose-specific lectin"/>
    <property type="match status" value="1"/>
</dbReference>
<evidence type="ECO:0000313" key="3">
    <source>
        <dbReference type="EMBL" id="MDI1492914.1"/>
    </source>
</evidence>
<keyword evidence="4" id="KW-1185">Reference proteome</keyword>
<feature type="transmembrane region" description="Helical" evidence="2">
    <location>
        <begin position="72"/>
        <end position="91"/>
    </location>
</feature>